<accession>A0A8T0II18</accession>
<dbReference type="Pfam" id="PF00280">
    <property type="entry name" value="potato_inhibit"/>
    <property type="match status" value="1"/>
</dbReference>
<comment type="similarity">
    <text evidence="1">Belongs to the protease inhibitor I13 (potato type I serine protease inhibitor) family.</text>
</comment>
<dbReference type="InterPro" id="IPR000864">
    <property type="entry name" value="Prot_inh_pot1"/>
</dbReference>
<dbReference type="SUPFAM" id="SSF54654">
    <property type="entry name" value="CI-2 family of serine protease inhibitors"/>
    <property type="match status" value="1"/>
</dbReference>
<evidence type="ECO:0000313" key="6">
    <source>
        <dbReference type="Proteomes" id="UP000822688"/>
    </source>
</evidence>
<keyword evidence="4" id="KW-0812">Transmembrane</keyword>
<keyword evidence="2" id="KW-0646">Protease inhibitor</keyword>
<name>A0A8T0II18_CERPU</name>
<keyword evidence="3" id="KW-0722">Serine protease inhibitor</keyword>
<feature type="transmembrane region" description="Helical" evidence="4">
    <location>
        <begin position="104"/>
        <end position="124"/>
    </location>
</feature>
<evidence type="ECO:0000256" key="2">
    <source>
        <dbReference type="ARBA" id="ARBA00022690"/>
    </source>
</evidence>
<evidence type="ECO:0000313" key="5">
    <source>
        <dbReference type="EMBL" id="KAG0582208.1"/>
    </source>
</evidence>
<keyword evidence="4" id="KW-0472">Membrane</keyword>
<dbReference type="EMBL" id="CM026423">
    <property type="protein sequence ID" value="KAG0582208.1"/>
    <property type="molecule type" value="Genomic_DNA"/>
</dbReference>
<evidence type="ECO:0000256" key="1">
    <source>
        <dbReference type="ARBA" id="ARBA00008210"/>
    </source>
</evidence>
<sequence length="203" mass="22133">MRCGSSGVPPRLALPLLAAALKAELLLSLYTWLGSALLSAQSRPPPADPLPTVFVFLVFFCPWSVRLTLESLPLHACSQAYVVTPVPHQPSLSPCARTFLSTQFSMRTVACLIVVIALMASFAGSHANLGHGRIGIHSALDGRWPDLVGRDAEEAKTIILNERPNLNVQILSSDMMMTMDYNTNRVRLIVNDERKIVKCPTIG</sequence>
<keyword evidence="4" id="KW-1133">Transmembrane helix</keyword>
<keyword evidence="6" id="KW-1185">Reference proteome</keyword>
<evidence type="ECO:0000256" key="3">
    <source>
        <dbReference type="ARBA" id="ARBA00022900"/>
    </source>
</evidence>
<dbReference type="AlphaFoldDB" id="A0A8T0II18"/>
<dbReference type="Proteomes" id="UP000822688">
    <property type="component" value="Chromosome 3"/>
</dbReference>
<protein>
    <submittedName>
        <fullName evidence="5">Uncharacterized protein</fullName>
    </submittedName>
</protein>
<organism evidence="5 6">
    <name type="scientific">Ceratodon purpureus</name>
    <name type="common">Fire moss</name>
    <name type="synonym">Dicranum purpureum</name>
    <dbReference type="NCBI Taxonomy" id="3225"/>
    <lineage>
        <taxon>Eukaryota</taxon>
        <taxon>Viridiplantae</taxon>
        <taxon>Streptophyta</taxon>
        <taxon>Embryophyta</taxon>
        <taxon>Bryophyta</taxon>
        <taxon>Bryophytina</taxon>
        <taxon>Bryopsida</taxon>
        <taxon>Dicranidae</taxon>
        <taxon>Pseudoditrichales</taxon>
        <taxon>Ditrichaceae</taxon>
        <taxon>Ceratodon</taxon>
    </lineage>
</organism>
<evidence type="ECO:0000256" key="4">
    <source>
        <dbReference type="SAM" id="Phobius"/>
    </source>
</evidence>
<dbReference type="PANTHER" id="PTHR33091">
    <property type="entry name" value="PROTEIN, PUTATIVE, EXPRESSED-RELATED"/>
    <property type="match status" value="1"/>
</dbReference>
<feature type="transmembrane region" description="Helical" evidence="4">
    <location>
        <begin position="53"/>
        <end position="69"/>
    </location>
</feature>
<proteinExistence type="inferred from homology"/>
<dbReference type="GO" id="GO:0004867">
    <property type="term" value="F:serine-type endopeptidase inhibitor activity"/>
    <property type="evidence" value="ECO:0007669"/>
    <property type="project" value="UniProtKB-KW"/>
</dbReference>
<feature type="transmembrane region" description="Helical" evidence="4">
    <location>
        <begin position="12"/>
        <end position="33"/>
    </location>
</feature>
<reference evidence="5" key="1">
    <citation type="submission" date="2020-06" db="EMBL/GenBank/DDBJ databases">
        <title>WGS assembly of Ceratodon purpureus strain R40.</title>
        <authorList>
            <person name="Carey S.B."/>
            <person name="Jenkins J."/>
            <person name="Shu S."/>
            <person name="Lovell J.T."/>
            <person name="Sreedasyam A."/>
            <person name="Maumus F."/>
            <person name="Tiley G.P."/>
            <person name="Fernandez-Pozo N."/>
            <person name="Barry K."/>
            <person name="Chen C."/>
            <person name="Wang M."/>
            <person name="Lipzen A."/>
            <person name="Daum C."/>
            <person name="Saski C.A."/>
            <person name="Payton A.C."/>
            <person name="Mcbreen J.C."/>
            <person name="Conrad R.E."/>
            <person name="Kollar L.M."/>
            <person name="Olsson S."/>
            <person name="Huttunen S."/>
            <person name="Landis J.B."/>
            <person name="Wickett N.J."/>
            <person name="Johnson M.G."/>
            <person name="Rensing S.A."/>
            <person name="Grimwood J."/>
            <person name="Schmutz J."/>
            <person name="Mcdaniel S.F."/>
        </authorList>
    </citation>
    <scope>NUCLEOTIDE SEQUENCE</scope>
    <source>
        <strain evidence="5">R40</strain>
    </source>
</reference>
<comment type="caution">
    <text evidence="5">The sequence shown here is derived from an EMBL/GenBank/DDBJ whole genome shotgun (WGS) entry which is preliminary data.</text>
</comment>
<dbReference type="Gene3D" id="3.30.10.10">
    <property type="entry name" value="Trypsin Inhibitor V, subunit A"/>
    <property type="match status" value="1"/>
</dbReference>
<dbReference type="GO" id="GO:0009611">
    <property type="term" value="P:response to wounding"/>
    <property type="evidence" value="ECO:0007669"/>
    <property type="project" value="InterPro"/>
</dbReference>
<dbReference type="PRINTS" id="PR00292">
    <property type="entry name" value="POTATOINHBTR"/>
</dbReference>
<dbReference type="PANTHER" id="PTHR33091:SF29">
    <property type="entry name" value="SUBTILISIN INHIBITOR 1"/>
    <property type="match status" value="1"/>
</dbReference>
<dbReference type="InterPro" id="IPR036354">
    <property type="entry name" value="Prot_inh_pot1_sf"/>
</dbReference>
<gene>
    <name evidence="5" type="ORF">KC19_3G042600</name>
</gene>